<sequence>MADDAARNVQYEYKANSNLVLQVDRALVDRRSRDEPTGEVLPLTSAQLRHIKMGDKVERTKPPKMNEYKNNENVCYFSTVFSTCGR</sequence>
<dbReference type="Proteomes" id="UP000078046">
    <property type="component" value="Unassembled WGS sequence"/>
</dbReference>
<accession>A0A177B0P4</accession>
<dbReference type="EMBL" id="LWCA01000598">
    <property type="protein sequence ID" value="OAF67690.1"/>
    <property type="molecule type" value="Genomic_DNA"/>
</dbReference>
<reference evidence="1 2" key="1">
    <citation type="submission" date="2016-04" db="EMBL/GenBank/DDBJ databases">
        <title>The genome of Intoshia linei affirms orthonectids as highly simplified spiralians.</title>
        <authorList>
            <person name="Mikhailov K.V."/>
            <person name="Slusarev G.S."/>
            <person name="Nikitin M.A."/>
            <person name="Logacheva M.D."/>
            <person name="Penin A."/>
            <person name="Aleoshin V."/>
            <person name="Panchin Y.V."/>
        </authorList>
    </citation>
    <scope>NUCLEOTIDE SEQUENCE [LARGE SCALE GENOMIC DNA]</scope>
    <source>
        <strain evidence="1">Intl2013</strain>
        <tissue evidence="1">Whole animal</tissue>
    </source>
</reference>
<proteinExistence type="predicted"/>
<dbReference type="OrthoDB" id="5575at2759"/>
<comment type="caution">
    <text evidence="1">The sequence shown here is derived from an EMBL/GenBank/DDBJ whole genome shotgun (WGS) entry which is preliminary data.</text>
</comment>
<evidence type="ECO:0000313" key="1">
    <source>
        <dbReference type="EMBL" id="OAF67690.1"/>
    </source>
</evidence>
<keyword evidence="2" id="KW-1185">Reference proteome</keyword>
<evidence type="ECO:0000313" key="2">
    <source>
        <dbReference type="Proteomes" id="UP000078046"/>
    </source>
</evidence>
<gene>
    <name evidence="1" type="ORF">A3Q56_04570</name>
</gene>
<dbReference type="AlphaFoldDB" id="A0A177B0P4"/>
<organism evidence="1 2">
    <name type="scientific">Intoshia linei</name>
    <dbReference type="NCBI Taxonomy" id="1819745"/>
    <lineage>
        <taxon>Eukaryota</taxon>
        <taxon>Metazoa</taxon>
        <taxon>Spiralia</taxon>
        <taxon>Lophotrochozoa</taxon>
        <taxon>Mesozoa</taxon>
        <taxon>Orthonectida</taxon>
        <taxon>Rhopaluridae</taxon>
        <taxon>Intoshia</taxon>
    </lineage>
</organism>
<protein>
    <submittedName>
        <fullName evidence="1">Uncharacterized protein</fullName>
    </submittedName>
</protein>
<name>A0A177B0P4_9BILA</name>